<organism evidence="1 2">
    <name type="scientific">Comamonas testosteroni</name>
    <name type="common">Pseudomonas testosteroni</name>
    <dbReference type="NCBI Taxonomy" id="285"/>
    <lineage>
        <taxon>Bacteria</taxon>
        <taxon>Pseudomonadati</taxon>
        <taxon>Pseudomonadota</taxon>
        <taxon>Betaproteobacteria</taxon>
        <taxon>Burkholderiales</taxon>
        <taxon>Comamonadaceae</taxon>
        <taxon>Comamonas</taxon>
    </lineage>
</organism>
<dbReference type="EMBL" id="UFXL01000001">
    <property type="protein sequence ID" value="SUY78333.1"/>
    <property type="molecule type" value="Genomic_DNA"/>
</dbReference>
<protein>
    <submittedName>
        <fullName evidence="1">Uncharacterized protein</fullName>
    </submittedName>
</protein>
<dbReference type="AlphaFoldDB" id="A0A8B4S7A9"/>
<dbReference type="Proteomes" id="UP000255070">
    <property type="component" value="Unassembled WGS sequence"/>
</dbReference>
<comment type="caution">
    <text evidence="1">The sequence shown here is derived from an EMBL/GenBank/DDBJ whole genome shotgun (WGS) entry which is preliminary data.</text>
</comment>
<reference evidence="1 2" key="1">
    <citation type="submission" date="2018-06" db="EMBL/GenBank/DDBJ databases">
        <authorList>
            <consortium name="Pathogen Informatics"/>
            <person name="Doyle S."/>
        </authorList>
    </citation>
    <scope>NUCLEOTIDE SEQUENCE [LARGE SCALE GENOMIC DNA]</scope>
    <source>
        <strain evidence="1 2">NCTC10698</strain>
    </source>
</reference>
<keyword evidence="2" id="KW-1185">Reference proteome</keyword>
<gene>
    <name evidence="1" type="ORF">NCTC10698_03247</name>
</gene>
<evidence type="ECO:0000313" key="2">
    <source>
        <dbReference type="Proteomes" id="UP000255070"/>
    </source>
</evidence>
<sequence>MLAICNCGAYFRDPYPNPPQWQVKWLFIITDFWQRFIFLNLSLCNQPILFRPNFFQQLTRRLIARILLHQQAAHCELEDGLLQRVHGFGAVDEQVKVLRQPLPVARQFLRALGLGKAIQQGLQ</sequence>
<accession>A0A8B4S7A9</accession>
<evidence type="ECO:0000313" key="1">
    <source>
        <dbReference type="EMBL" id="SUY78333.1"/>
    </source>
</evidence>
<name>A0A8B4S7A9_COMTE</name>
<proteinExistence type="predicted"/>